<reference evidence="1 2" key="1">
    <citation type="submission" date="2024-08" db="EMBL/GenBank/DDBJ databases">
        <authorList>
            <person name="Will J Nash"/>
            <person name="Angela Man"/>
            <person name="Seanna McTaggart"/>
            <person name="Kendall Baker"/>
            <person name="Tom Barker"/>
            <person name="Leah Catchpole"/>
            <person name="Alex Durrant"/>
            <person name="Karim Gharbi"/>
            <person name="Naomi Irish"/>
            <person name="Gemy Kaithakottil"/>
            <person name="Debby Ku"/>
            <person name="Aaliyah Providence"/>
            <person name="Felix Shaw"/>
            <person name="David Swarbreck"/>
            <person name="Chris Watkins"/>
            <person name="Ann M. McCartney"/>
            <person name="Giulio Formenti"/>
            <person name="Alice Mouton"/>
            <person name="Noel Vella"/>
            <person name="Bjorn M von Reumont"/>
            <person name="Adriana Vella"/>
            <person name="Wilfried Haerty"/>
        </authorList>
    </citation>
    <scope>NUCLEOTIDE SEQUENCE [LARGE SCALE GENOMIC DNA]</scope>
</reference>
<proteinExistence type="predicted"/>
<protein>
    <submittedName>
        <fullName evidence="1">Uncharacterized protein</fullName>
    </submittedName>
</protein>
<gene>
    <name evidence="1" type="ORF">XYLVIOL_LOCUS2497</name>
</gene>
<sequence>MLLFKLERCAFYTQIRQLAALHIHGKVQINKKSMYHFTEYKYSNLSNPNLCVQRLCSTNPGNQQKESLKPFIWQHREIDFAIYNVLFSYIKIITCVDATFGLMEFLKEAYQALLVISQALAAQNYEALEGLVNGRTIKLIKLTV</sequence>
<dbReference type="EMBL" id="CAXAJV020001287">
    <property type="protein sequence ID" value="CAL7937015.1"/>
    <property type="molecule type" value="Genomic_DNA"/>
</dbReference>
<name>A0ABP1N7Q9_XYLVO</name>
<evidence type="ECO:0000313" key="1">
    <source>
        <dbReference type="EMBL" id="CAL7937015.1"/>
    </source>
</evidence>
<comment type="caution">
    <text evidence="1">The sequence shown here is derived from an EMBL/GenBank/DDBJ whole genome shotgun (WGS) entry which is preliminary data.</text>
</comment>
<organism evidence="1 2">
    <name type="scientific">Xylocopa violacea</name>
    <name type="common">Violet carpenter bee</name>
    <name type="synonym">Apis violacea</name>
    <dbReference type="NCBI Taxonomy" id="135666"/>
    <lineage>
        <taxon>Eukaryota</taxon>
        <taxon>Metazoa</taxon>
        <taxon>Ecdysozoa</taxon>
        <taxon>Arthropoda</taxon>
        <taxon>Hexapoda</taxon>
        <taxon>Insecta</taxon>
        <taxon>Pterygota</taxon>
        <taxon>Neoptera</taxon>
        <taxon>Endopterygota</taxon>
        <taxon>Hymenoptera</taxon>
        <taxon>Apocrita</taxon>
        <taxon>Aculeata</taxon>
        <taxon>Apoidea</taxon>
        <taxon>Anthophila</taxon>
        <taxon>Apidae</taxon>
        <taxon>Xylocopa</taxon>
        <taxon>Xylocopa</taxon>
    </lineage>
</organism>
<keyword evidence="2" id="KW-1185">Reference proteome</keyword>
<dbReference type="Proteomes" id="UP001642520">
    <property type="component" value="Unassembled WGS sequence"/>
</dbReference>
<evidence type="ECO:0000313" key="2">
    <source>
        <dbReference type="Proteomes" id="UP001642520"/>
    </source>
</evidence>
<accession>A0ABP1N7Q9</accession>